<evidence type="ECO:0000259" key="2">
    <source>
        <dbReference type="Pfam" id="PF16363"/>
    </source>
</evidence>
<reference evidence="4" key="2">
    <citation type="journal article" date="2017" name="Genome Announc.">
        <title>Correction for Mirajkar et al., Complete Genome Sequence of Brachyspira hyodysenteriae Type Strain B78 (ATCC 27164).</title>
        <authorList>
            <person name="Mirajkar N.S."/>
            <person name="Johnson T.J."/>
            <person name="Gebhart C.J."/>
        </authorList>
    </citation>
    <scope>NUCLEOTIDE SEQUENCE [LARGE SCALE GENOMIC DNA]</scope>
    <source>
        <strain evidence="4">B78</strain>
    </source>
</reference>
<evidence type="ECO:0000256" key="1">
    <source>
        <dbReference type="ARBA" id="ARBA00023027"/>
    </source>
</evidence>
<sequence length="316" mass="36058">MNILLTGVAGFIGSNLLDELLQNKDHTVIGIDNLNDFYDPLIKQNNIKNNINNKNFIFYNIDLLNTLELKKIFENNKIDNVIHLAGYGGVRPSIENPKLYIDNNIVATLNILECMKNHKIQKLVYASSSSVYGNSKENIFKETLNVSEPISPYAMTKKACEELCYTYHKLYNIKVIALRFFTVYGKRQRPDLAISKFTKLILENNPIPVFGDGSTMRDYTYIEDIVSGIISAIEYNKTNYEIINLGGGEPINLERMIKTIETVLGKKAIINRMEMQKGDVDKTVADITKARNLLNYNPSTSFENGIKKFVDWYIKK</sequence>
<feature type="domain" description="NAD(P)-binding" evidence="2">
    <location>
        <begin position="4"/>
        <end position="308"/>
    </location>
</feature>
<dbReference type="KEGG" id="bhd:BHYOB78_13390"/>
<reference evidence="4" key="1">
    <citation type="journal article" date="2016" name="Genome Announc.">
        <title>Complete Genome Sequence of Brachyspira hyodysenteriae Type Strain B78 (ATCC 27164).</title>
        <authorList>
            <person name="Mirajkar N.S."/>
            <person name="Johnson T.J."/>
            <person name="Gebhart C.J."/>
        </authorList>
    </citation>
    <scope>NUCLEOTIDE SEQUENCE [LARGE SCALE GENOMIC DNA]</scope>
    <source>
        <strain evidence="4">B78</strain>
    </source>
</reference>
<protein>
    <submittedName>
        <fullName evidence="3">Epimerase</fullName>
    </submittedName>
</protein>
<evidence type="ECO:0000313" key="3">
    <source>
        <dbReference type="EMBL" id="ANN64894.1"/>
    </source>
</evidence>
<proteinExistence type="predicted"/>
<dbReference type="Gene3D" id="3.90.25.10">
    <property type="entry name" value="UDP-galactose 4-epimerase, domain 1"/>
    <property type="match status" value="1"/>
</dbReference>
<dbReference type="OrthoDB" id="9771073at2"/>
<name>A0A3B6VUZ7_BRAHO</name>
<gene>
    <name evidence="3" type="ORF">BHYOB78_13390</name>
</gene>
<dbReference type="InterPro" id="IPR016040">
    <property type="entry name" value="NAD(P)-bd_dom"/>
</dbReference>
<dbReference type="SUPFAM" id="SSF51735">
    <property type="entry name" value="NAD(P)-binding Rossmann-fold domains"/>
    <property type="match status" value="1"/>
</dbReference>
<keyword evidence="1" id="KW-0520">NAD</keyword>
<organism evidence="3 4">
    <name type="scientific">Brachyspira hyodysenteriae ATCC 27164</name>
    <dbReference type="NCBI Taxonomy" id="1266923"/>
    <lineage>
        <taxon>Bacteria</taxon>
        <taxon>Pseudomonadati</taxon>
        <taxon>Spirochaetota</taxon>
        <taxon>Spirochaetia</taxon>
        <taxon>Brachyspirales</taxon>
        <taxon>Brachyspiraceae</taxon>
        <taxon>Brachyspira</taxon>
    </lineage>
</organism>
<dbReference type="AlphaFoldDB" id="A0A3B6VUZ7"/>
<geneLocation type="plasmid" evidence="3 4">
    <name>pBhyoB78</name>
</geneLocation>
<dbReference type="PANTHER" id="PTHR43574">
    <property type="entry name" value="EPIMERASE-RELATED"/>
    <property type="match status" value="1"/>
</dbReference>
<dbReference type="RefSeq" id="WP_020064996.1">
    <property type="nucleotide sequence ID" value="NZ_CP016085.2"/>
</dbReference>
<dbReference type="PRINTS" id="PR01713">
    <property type="entry name" value="NUCEPIMERASE"/>
</dbReference>
<dbReference type="Proteomes" id="UP000092328">
    <property type="component" value="Plasmid pBhyoB78"/>
</dbReference>
<dbReference type="EMBL" id="CP016085">
    <property type="protein sequence ID" value="ANN64894.1"/>
    <property type="molecule type" value="Genomic_DNA"/>
</dbReference>
<keyword evidence="4" id="KW-1185">Reference proteome</keyword>
<dbReference type="InterPro" id="IPR036291">
    <property type="entry name" value="NAD(P)-bd_dom_sf"/>
</dbReference>
<dbReference type="Pfam" id="PF16363">
    <property type="entry name" value="GDP_Man_Dehyd"/>
    <property type="match status" value="1"/>
</dbReference>
<keyword evidence="3" id="KW-0614">Plasmid</keyword>
<dbReference type="Gene3D" id="3.40.50.720">
    <property type="entry name" value="NAD(P)-binding Rossmann-like Domain"/>
    <property type="match status" value="1"/>
</dbReference>
<accession>A0A3B6VUZ7</accession>
<evidence type="ECO:0000313" key="4">
    <source>
        <dbReference type="Proteomes" id="UP000092328"/>
    </source>
</evidence>